<evidence type="ECO:0000313" key="3">
    <source>
        <dbReference type="Proteomes" id="UP000248749"/>
    </source>
</evidence>
<evidence type="ECO:0000313" key="2">
    <source>
        <dbReference type="EMBL" id="PZF98008.1"/>
    </source>
</evidence>
<dbReference type="EMBL" id="POUB01000084">
    <property type="protein sequence ID" value="PZF98008.1"/>
    <property type="molecule type" value="Genomic_DNA"/>
</dbReference>
<protein>
    <submittedName>
        <fullName evidence="2">Nucleotidyltransferase</fullName>
    </submittedName>
</protein>
<dbReference type="GO" id="GO:0016740">
    <property type="term" value="F:transferase activity"/>
    <property type="evidence" value="ECO:0007669"/>
    <property type="project" value="UniProtKB-KW"/>
</dbReference>
<reference evidence="2 3" key="1">
    <citation type="submission" date="2018-01" db="EMBL/GenBank/DDBJ databases">
        <title>Draft genome sequence of Salinispora sp. 13K206.</title>
        <authorList>
            <person name="Sahin N."/>
            <person name="Saygin H."/>
            <person name="Ay H."/>
        </authorList>
    </citation>
    <scope>NUCLEOTIDE SEQUENCE [LARGE SCALE GENOMIC DNA]</scope>
    <source>
        <strain evidence="2 3">13K206</strain>
    </source>
</reference>
<dbReference type="Pfam" id="PF10127">
    <property type="entry name" value="RlaP"/>
    <property type="match status" value="1"/>
</dbReference>
<name>A0A2W2D2Y2_9ACTN</name>
<keyword evidence="2" id="KW-0808">Transferase</keyword>
<proteinExistence type="predicted"/>
<feature type="region of interest" description="Disordered" evidence="1">
    <location>
        <begin position="226"/>
        <end position="265"/>
    </location>
</feature>
<dbReference type="Proteomes" id="UP000248749">
    <property type="component" value="Unassembled WGS sequence"/>
</dbReference>
<dbReference type="PANTHER" id="PTHR34817:SF1">
    <property type="entry name" value="NUCLEOTIDYLTRANSFERASE"/>
    <property type="match status" value="1"/>
</dbReference>
<evidence type="ECO:0000256" key="1">
    <source>
        <dbReference type="SAM" id="MobiDB-lite"/>
    </source>
</evidence>
<dbReference type="OrthoDB" id="243791at2"/>
<keyword evidence="3" id="KW-1185">Reference proteome</keyword>
<dbReference type="PANTHER" id="PTHR34817">
    <property type="entry name" value="NUCLEOTIDYLTRANSFERASE"/>
    <property type="match status" value="1"/>
</dbReference>
<gene>
    <name evidence="2" type="ORF">C1I99_14405</name>
</gene>
<comment type="caution">
    <text evidence="2">The sequence shown here is derived from an EMBL/GenBank/DDBJ whole genome shotgun (WGS) entry which is preliminary data.</text>
</comment>
<sequence length="265" mass="29071">MHLLLSGIVGSVAYGLSGPGSDIDRIGVFAAPTAAFHGLHPPRESVVTTNPDTTRHEAAKYLRLALGGNPTATELMWLPDDCYETRTEFGERLIGIRSALLSAPRVRDAYLGYAGQQFRKLESRGNGTFSADTRRRTAKHARHLARLVHQGRLLYATGVLEIRLAHPEWFRAFGERVAGGELDEARTLLAEAEQDFDRTRSPLPDRPDEATAERWLLDVRAAHLPPALSRESQRRGARGARPPETGSISSTSTPPKPITDQPTPS</sequence>
<accession>A0A2W2D2Y2</accession>
<organism evidence="2 3">
    <name type="scientific">Micromonospora deserti</name>
    <dbReference type="NCBI Taxonomy" id="2070366"/>
    <lineage>
        <taxon>Bacteria</taxon>
        <taxon>Bacillati</taxon>
        <taxon>Actinomycetota</taxon>
        <taxon>Actinomycetes</taxon>
        <taxon>Micromonosporales</taxon>
        <taxon>Micromonosporaceae</taxon>
        <taxon>Micromonospora</taxon>
    </lineage>
</organism>
<dbReference type="InterPro" id="IPR018775">
    <property type="entry name" value="RlaP"/>
</dbReference>
<dbReference type="AlphaFoldDB" id="A0A2W2D2Y2"/>
<feature type="compositionally biased region" description="Low complexity" evidence="1">
    <location>
        <begin position="242"/>
        <end position="253"/>
    </location>
</feature>